<keyword evidence="4" id="KW-1185">Reference proteome</keyword>
<evidence type="ECO:0000256" key="1">
    <source>
        <dbReference type="ARBA" id="ARBA00004196"/>
    </source>
</evidence>
<evidence type="ECO:0000313" key="3">
    <source>
        <dbReference type="EMBL" id="KAK7241327.1"/>
    </source>
</evidence>
<name>A0ABR1FYN0_AURAN</name>
<feature type="region of interest" description="Disordered" evidence="2">
    <location>
        <begin position="34"/>
        <end position="57"/>
    </location>
</feature>
<accession>A0ABR1FYN0</accession>
<dbReference type="EMBL" id="JBBJCI010000203">
    <property type="protein sequence ID" value="KAK7241327.1"/>
    <property type="molecule type" value="Genomic_DNA"/>
</dbReference>
<sequence length="522" mass="56876">MLRGFVAAACVRAASASWPKSPHAARRAAITGEGRELPPRAAHPGAQPHRGQPHRRRLQGEIVTCDPGDVYVVADDDDIEGGSHPGSMGNPLVVVSGCPVTVEVAQGKHAFLAIPGFSEASATGALPQLKWEWSLHGVPALRGPAPEAYFDWYYWPLLNVDDVSFVEHDENFDYYHCYGYCQYDSGDGVEDKCLDPPIGGCDAETDLREVFDVLWVGISTFANKEAMRVTYRPTLFLEESALDGGDLAYISENGDARGERDSRAKPYCDWWPDMTLDDLDGVDDCTEIPGAVCDSDGRIFAAGRNFLEGAIPDCFFRSPALQLYELDLGWNELSGPVPHVPNPMLRLVDLSHNRFTGTIDAQFDDFAAGQDHGVTSALLLDDNEFCGPLPTVFYDLVEDSHYFVYELDASRNRFRCAPSGANEYFEAWAHTPRRDFGKCTPVAVPAAVAPGRGDPVVMPGNDVDVRGTFVATTDGKCEFALAVGRHSRRAARDVELTADKSADLSDVALVPKASPTEGDILL</sequence>
<dbReference type="InterPro" id="IPR051848">
    <property type="entry name" value="PGIP"/>
</dbReference>
<dbReference type="SUPFAM" id="SSF52058">
    <property type="entry name" value="L domain-like"/>
    <property type="match status" value="1"/>
</dbReference>
<organism evidence="3 4">
    <name type="scientific">Aureococcus anophagefferens</name>
    <name type="common">Harmful bloom alga</name>
    <dbReference type="NCBI Taxonomy" id="44056"/>
    <lineage>
        <taxon>Eukaryota</taxon>
        <taxon>Sar</taxon>
        <taxon>Stramenopiles</taxon>
        <taxon>Ochrophyta</taxon>
        <taxon>Pelagophyceae</taxon>
        <taxon>Pelagomonadales</taxon>
        <taxon>Pelagomonadaceae</taxon>
        <taxon>Aureococcus</taxon>
    </lineage>
</organism>
<protein>
    <submittedName>
        <fullName evidence="3">Uncharacterized protein</fullName>
    </submittedName>
</protein>
<reference evidence="3 4" key="1">
    <citation type="submission" date="2024-03" db="EMBL/GenBank/DDBJ databases">
        <title>Aureococcus anophagefferens CCMP1851 and Kratosvirus quantuckense: Draft genome of a second virus-susceptible host strain in the model system.</title>
        <authorList>
            <person name="Chase E."/>
            <person name="Truchon A.R."/>
            <person name="Schepens W."/>
            <person name="Wilhelm S.W."/>
        </authorList>
    </citation>
    <scope>NUCLEOTIDE SEQUENCE [LARGE SCALE GENOMIC DNA]</scope>
    <source>
        <strain evidence="3 4">CCMP1851</strain>
    </source>
</reference>
<dbReference type="InterPro" id="IPR032675">
    <property type="entry name" value="LRR_dom_sf"/>
</dbReference>
<evidence type="ECO:0000313" key="4">
    <source>
        <dbReference type="Proteomes" id="UP001363151"/>
    </source>
</evidence>
<dbReference type="Proteomes" id="UP001363151">
    <property type="component" value="Unassembled WGS sequence"/>
</dbReference>
<dbReference type="PANTHER" id="PTHR48059:SF30">
    <property type="entry name" value="OS06G0587000 PROTEIN"/>
    <property type="match status" value="1"/>
</dbReference>
<dbReference type="PANTHER" id="PTHR48059">
    <property type="entry name" value="POLYGALACTURONASE INHIBITOR 1"/>
    <property type="match status" value="1"/>
</dbReference>
<dbReference type="Gene3D" id="3.80.10.10">
    <property type="entry name" value="Ribonuclease Inhibitor"/>
    <property type="match status" value="1"/>
</dbReference>
<proteinExistence type="predicted"/>
<comment type="caution">
    <text evidence="3">The sequence shown here is derived from an EMBL/GenBank/DDBJ whole genome shotgun (WGS) entry which is preliminary data.</text>
</comment>
<gene>
    <name evidence="3" type="ORF">SO694_0005026</name>
</gene>
<evidence type="ECO:0000256" key="2">
    <source>
        <dbReference type="SAM" id="MobiDB-lite"/>
    </source>
</evidence>
<comment type="subcellular location">
    <subcellularLocation>
        <location evidence="1">Cell envelope</location>
    </subcellularLocation>
</comment>